<feature type="domain" description="DUF2423" evidence="2">
    <location>
        <begin position="1"/>
        <end position="43"/>
    </location>
</feature>
<dbReference type="RefSeq" id="XP_014182742.1">
    <property type="nucleotide sequence ID" value="XM_014327267.1"/>
</dbReference>
<dbReference type="KEGG" id="tasa:A1Q1_07018"/>
<proteinExistence type="predicted"/>
<evidence type="ECO:0000313" key="3">
    <source>
        <dbReference type="EMBL" id="EJT51787.1"/>
    </source>
</evidence>
<dbReference type="EMBL" id="ALBS01000047">
    <property type="protein sequence ID" value="EJT51787.1"/>
    <property type="molecule type" value="Genomic_DNA"/>
</dbReference>
<feature type="region of interest" description="Disordered" evidence="1">
    <location>
        <begin position="1"/>
        <end position="96"/>
    </location>
</feature>
<protein>
    <recommendedName>
        <fullName evidence="2">DUF2423 domain-containing protein</fullName>
    </recommendedName>
</protein>
<organism evidence="3 4">
    <name type="scientific">Trichosporon asahii var. asahii (strain ATCC 90039 / CBS 2479 / JCM 2466 / KCTC 7840 / NBRC 103889/ NCYC 2677 / UAMH 7654)</name>
    <name type="common">Yeast</name>
    <dbReference type="NCBI Taxonomy" id="1186058"/>
    <lineage>
        <taxon>Eukaryota</taxon>
        <taxon>Fungi</taxon>
        <taxon>Dikarya</taxon>
        <taxon>Basidiomycota</taxon>
        <taxon>Agaricomycotina</taxon>
        <taxon>Tremellomycetes</taxon>
        <taxon>Trichosporonales</taxon>
        <taxon>Trichosporonaceae</taxon>
        <taxon>Trichosporon</taxon>
    </lineage>
</organism>
<feature type="compositionally biased region" description="Acidic residues" evidence="1">
    <location>
        <begin position="45"/>
        <end position="56"/>
    </location>
</feature>
<dbReference type="HOGENOM" id="CLU_1929082_0_0_1"/>
<dbReference type="AlphaFoldDB" id="J6F912"/>
<evidence type="ECO:0000259" key="2">
    <source>
        <dbReference type="Pfam" id="PF10338"/>
    </source>
</evidence>
<dbReference type="GeneID" id="25990530"/>
<reference evidence="3 4" key="1">
    <citation type="journal article" date="2012" name="Eukaryot. Cell">
        <title>Draft genome sequence of CBS 2479, the standard type strain of Trichosporon asahii.</title>
        <authorList>
            <person name="Yang R.Y."/>
            <person name="Li H.T."/>
            <person name="Zhu H."/>
            <person name="Zhou G.P."/>
            <person name="Wang M."/>
            <person name="Wang L."/>
        </authorList>
    </citation>
    <scope>NUCLEOTIDE SEQUENCE [LARGE SCALE GENOMIC DNA]</scope>
    <source>
        <strain evidence="4">ATCC 90039 / CBS 2479 / JCM 2466 / KCTC 7840 / NCYC 2677 / UAMH 7654</strain>
    </source>
</reference>
<evidence type="ECO:0000256" key="1">
    <source>
        <dbReference type="SAM" id="MobiDB-lite"/>
    </source>
</evidence>
<name>J6F912_TRIAS</name>
<accession>J6F912</accession>
<dbReference type="InterPro" id="IPR019434">
    <property type="entry name" value="DUF2423"/>
</dbReference>
<dbReference type="Proteomes" id="UP000002748">
    <property type="component" value="Unassembled WGS sequence"/>
</dbReference>
<gene>
    <name evidence="3" type="ORF">A1Q1_07018</name>
</gene>
<feature type="compositionally biased region" description="Polar residues" evidence="1">
    <location>
        <begin position="68"/>
        <end position="77"/>
    </location>
</feature>
<comment type="caution">
    <text evidence="3">The sequence shown here is derived from an EMBL/GenBank/DDBJ whole genome shotgun (WGS) entry which is preliminary data.</text>
</comment>
<dbReference type="Pfam" id="PF10338">
    <property type="entry name" value="YBL028C_N"/>
    <property type="match status" value="1"/>
</dbReference>
<dbReference type="VEuPathDB" id="FungiDB:A1Q1_07018"/>
<evidence type="ECO:0000313" key="4">
    <source>
        <dbReference type="Proteomes" id="UP000002748"/>
    </source>
</evidence>
<sequence>MAKSLRSKAKLAARKRKATESHYAVAEAARTARVSAKLLKKDENAMDAEGGEEEGDAEMKEGEFARGSSGTDMQSARSPPLVPARAEESSGASARVWTLARSSRAPRLAAPSAAAKLSLDFRTLADIRVRH</sequence>
<feature type="compositionally biased region" description="Basic residues" evidence="1">
    <location>
        <begin position="1"/>
        <end position="17"/>
    </location>
</feature>